<evidence type="ECO:0000313" key="3">
    <source>
        <dbReference type="Proteomes" id="UP001255185"/>
    </source>
</evidence>
<reference evidence="2 3" key="1">
    <citation type="submission" date="2023-07" db="EMBL/GenBank/DDBJ databases">
        <title>Sorghum-associated microbial communities from plants grown in Nebraska, USA.</title>
        <authorList>
            <person name="Schachtman D."/>
        </authorList>
    </citation>
    <scope>NUCLEOTIDE SEQUENCE [LARGE SCALE GENOMIC DNA]</scope>
    <source>
        <strain evidence="2 3">3773</strain>
    </source>
</reference>
<feature type="transmembrane region" description="Helical" evidence="1">
    <location>
        <begin position="12"/>
        <end position="30"/>
    </location>
</feature>
<keyword evidence="3" id="KW-1185">Reference proteome</keyword>
<evidence type="ECO:0000313" key="2">
    <source>
        <dbReference type="EMBL" id="MDR6969238.1"/>
    </source>
</evidence>
<proteinExistence type="predicted"/>
<dbReference type="Proteomes" id="UP001255185">
    <property type="component" value="Unassembled WGS sequence"/>
</dbReference>
<gene>
    <name evidence="2" type="ORF">J2X31_003265</name>
</gene>
<keyword evidence="1" id="KW-1133">Transmembrane helix</keyword>
<protein>
    <submittedName>
        <fullName evidence="2">Uncharacterized protein</fullName>
    </submittedName>
</protein>
<dbReference type="RefSeq" id="WP_310028076.1">
    <property type="nucleotide sequence ID" value="NZ_JAVDVI010000017.1"/>
</dbReference>
<name>A0ABU1TTM1_9FLAO</name>
<accession>A0ABU1TTM1</accession>
<keyword evidence="1" id="KW-0812">Transmembrane</keyword>
<sequence length="242" mass="28032">MKTTASKVKFLTNYSTFLTIIMVSFFLFSFNKIRQIENFEEINVKRINIIENDGTIRMVLSNKELQHSGRLDGKDWKKRERPSGLIFFNDEGDECGGLIYQTKETKNGLISGMSITMDRYKDDQVLQLSNQETVLNGKIMSQRGIHINDFPMDSHITKRMEMLEEAQKISNPEERKKKINEIYDQYGERNLLFLGKTKGNSQGLFLSDSKGQPKMMIYVDEQGNPKIQTFNSKGEIKDFIVE</sequence>
<keyword evidence="1" id="KW-0472">Membrane</keyword>
<organism evidence="2 3">
    <name type="scientific">Flavobacterium arsenatis</name>
    <dbReference type="NCBI Taxonomy" id="1484332"/>
    <lineage>
        <taxon>Bacteria</taxon>
        <taxon>Pseudomonadati</taxon>
        <taxon>Bacteroidota</taxon>
        <taxon>Flavobacteriia</taxon>
        <taxon>Flavobacteriales</taxon>
        <taxon>Flavobacteriaceae</taxon>
        <taxon>Flavobacterium</taxon>
    </lineage>
</organism>
<comment type="caution">
    <text evidence="2">The sequence shown here is derived from an EMBL/GenBank/DDBJ whole genome shotgun (WGS) entry which is preliminary data.</text>
</comment>
<evidence type="ECO:0000256" key="1">
    <source>
        <dbReference type="SAM" id="Phobius"/>
    </source>
</evidence>
<dbReference type="EMBL" id="JAVDVI010000017">
    <property type="protein sequence ID" value="MDR6969238.1"/>
    <property type="molecule type" value="Genomic_DNA"/>
</dbReference>